<dbReference type="CDD" id="cd15831">
    <property type="entry name" value="BTAD"/>
    <property type="match status" value="1"/>
</dbReference>
<accession>A0A402C2L2</accession>
<dbReference type="SMART" id="SM01043">
    <property type="entry name" value="BTAD"/>
    <property type="match status" value="1"/>
</dbReference>
<evidence type="ECO:0000313" key="7">
    <source>
        <dbReference type="Proteomes" id="UP000287519"/>
    </source>
</evidence>
<dbReference type="GO" id="GO:0006355">
    <property type="term" value="P:regulation of DNA-templated transcription"/>
    <property type="evidence" value="ECO:0007669"/>
    <property type="project" value="TreeGrafter"/>
</dbReference>
<dbReference type="InterPro" id="IPR051677">
    <property type="entry name" value="AfsR-DnrI-RedD_regulator"/>
</dbReference>
<sequence length="941" mass="101364">MIVSANRGYRLALADDEIDIGQVRALVGRANTARDAGDALGERAPVSEALALWRGNAFDDIESDAVRLTDATAFDDLRISLQERLFGIEIALGHHLDITHDLQAAVAKTPLRESLTGQLMLAHYRSGRQADALEAYRVLSVRLADELGVDPSGDLQNLFRDILNGNSDLLRPPGPETGRAAPTAWLVSCTLPREHDHLVGRRPETEDAAASMATVWGEGSSGPSVIAVTGPPGVGKTAFAVHLAHRQRGRFPDGQWFTTSDDHADTAGAGDVELTGGPPTTTASPVDRMLAELLLSSGLAPEHLPDTRAARSALLRARLTDRQVLIIIDAAGTAHHLAALLPGAGRSAVIITSRSNLSGLAMRHDVHTITLGPIPPPAAVELLERMLGRSADGPSTAELIELAELCDHLPLALRIVGAQLRGRAPQFRDSFLARLRSDHLLARVSTDPADGAVSLEATLHSSYTALSDTTRRLFRLMALLPGGGFTVETAAVLLESAQLQAAGALDELTRLHLATESDCGAIELPELFRQFAAHRSTEVDTAADRRAALDRLTRWYLTPAADIRLRSPAEIRRHRTTILALIHPDGAPPSSPLPVDLAEVACRIFSGHGHDIDWRAAASHGLRAARELSDHRWLVFSAALTAAERVLKLGPIAVPVDRHTLAVSAPAGGSERRVLADERDVASVDELTGDLHHALERATTIDDADRTARRDEYEPDNLTRIGRILIGLDRLADGQAFHHRALRAARRNHNLYAGAGVHLDLAIAYLLSHRFAEAEQHAETARALFSSLGDDLGHARATVALGDTYRAARRLEAAERLHESALRRGRRLDNARVVVEASIGLALTYRYLDDRGRALVHGTESALLAGNTGLRLLEGKALGVLAVNNLFARRPRRSKELIDQALSVHEETGHELEKSCVLRWLPAVDEAVDASPHPGVSAIGK</sequence>
<organism evidence="6 7">
    <name type="scientific">Rhodococcus wratislaviensis</name>
    <name type="common">Tsukamurella wratislaviensis</name>
    <dbReference type="NCBI Taxonomy" id="44752"/>
    <lineage>
        <taxon>Bacteria</taxon>
        <taxon>Bacillati</taxon>
        <taxon>Actinomycetota</taxon>
        <taxon>Actinomycetes</taxon>
        <taxon>Mycobacteriales</taxon>
        <taxon>Nocardiaceae</taxon>
        <taxon>Rhodococcus</taxon>
    </lineage>
</organism>
<dbReference type="SMART" id="SM00028">
    <property type="entry name" value="TPR"/>
    <property type="match status" value="4"/>
</dbReference>
<dbReference type="InterPro" id="IPR005158">
    <property type="entry name" value="BTAD"/>
</dbReference>
<evidence type="ECO:0000256" key="3">
    <source>
        <dbReference type="SAM" id="MobiDB-lite"/>
    </source>
</evidence>
<keyword evidence="7" id="KW-1185">Reference proteome</keyword>
<dbReference type="PANTHER" id="PTHR35807:SF1">
    <property type="entry name" value="TRANSCRIPTIONAL REGULATOR REDD"/>
    <property type="match status" value="1"/>
</dbReference>
<dbReference type="SMART" id="SM00382">
    <property type="entry name" value="AAA"/>
    <property type="match status" value="1"/>
</dbReference>
<feature type="domain" description="AAA+ ATPase" evidence="4">
    <location>
        <begin position="222"/>
        <end position="376"/>
    </location>
</feature>
<dbReference type="InterPro" id="IPR011990">
    <property type="entry name" value="TPR-like_helical_dom_sf"/>
</dbReference>
<dbReference type="InterPro" id="IPR027417">
    <property type="entry name" value="P-loop_NTPase"/>
</dbReference>
<dbReference type="Proteomes" id="UP000287519">
    <property type="component" value="Unassembled WGS sequence"/>
</dbReference>
<dbReference type="PRINTS" id="PR00364">
    <property type="entry name" value="DISEASERSIST"/>
</dbReference>
<dbReference type="PANTHER" id="PTHR35807">
    <property type="entry name" value="TRANSCRIPTIONAL REGULATOR REDD-RELATED"/>
    <property type="match status" value="1"/>
</dbReference>
<dbReference type="SUPFAM" id="SSF48452">
    <property type="entry name" value="TPR-like"/>
    <property type="match status" value="2"/>
</dbReference>
<evidence type="ECO:0000313" key="6">
    <source>
        <dbReference type="EMBL" id="GCE37879.1"/>
    </source>
</evidence>
<evidence type="ECO:0000256" key="2">
    <source>
        <dbReference type="ARBA" id="ARBA00023163"/>
    </source>
</evidence>
<evidence type="ECO:0000259" key="4">
    <source>
        <dbReference type="SMART" id="SM00382"/>
    </source>
</evidence>
<feature type="domain" description="Bacterial transcriptional activator" evidence="5">
    <location>
        <begin position="18"/>
        <end position="163"/>
    </location>
</feature>
<dbReference type="SUPFAM" id="SSF52540">
    <property type="entry name" value="P-loop containing nucleoside triphosphate hydrolases"/>
    <property type="match status" value="1"/>
</dbReference>
<dbReference type="InterPro" id="IPR019734">
    <property type="entry name" value="TPR_rpt"/>
</dbReference>
<dbReference type="EMBL" id="BHYM01000013">
    <property type="protein sequence ID" value="GCE37879.1"/>
    <property type="molecule type" value="Genomic_DNA"/>
</dbReference>
<dbReference type="Gene3D" id="1.25.40.10">
    <property type="entry name" value="Tetratricopeptide repeat domain"/>
    <property type="match status" value="2"/>
</dbReference>
<reference evidence="6 7" key="1">
    <citation type="submission" date="2018-11" db="EMBL/GenBank/DDBJ databases">
        <title>Microbial catabolism of amino acid.</title>
        <authorList>
            <person name="Hibi M."/>
            <person name="Ogawa J."/>
        </authorList>
    </citation>
    <scope>NUCLEOTIDE SEQUENCE [LARGE SCALE GENOMIC DNA]</scope>
    <source>
        <strain evidence="6 7">C31-06</strain>
    </source>
</reference>
<protein>
    <submittedName>
        <fullName evidence="6">Transcriptional activator</fullName>
    </submittedName>
</protein>
<evidence type="ECO:0000256" key="1">
    <source>
        <dbReference type="ARBA" id="ARBA00023015"/>
    </source>
</evidence>
<dbReference type="GO" id="GO:0003677">
    <property type="term" value="F:DNA binding"/>
    <property type="evidence" value="ECO:0007669"/>
    <property type="project" value="TreeGrafter"/>
</dbReference>
<dbReference type="AlphaFoldDB" id="A0A402C2L2"/>
<dbReference type="Pfam" id="PF13424">
    <property type="entry name" value="TPR_12"/>
    <property type="match status" value="1"/>
</dbReference>
<keyword evidence="2" id="KW-0804">Transcription</keyword>
<feature type="region of interest" description="Disordered" evidence="3">
    <location>
        <begin position="252"/>
        <end position="279"/>
    </location>
</feature>
<name>A0A402C2L2_RHOWR</name>
<dbReference type="CDD" id="cd02019">
    <property type="entry name" value="NK"/>
    <property type="match status" value="1"/>
</dbReference>
<comment type="caution">
    <text evidence="6">The sequence shown here is derived from an EMBL/GenBank/DDBJ whole genome shotgun (WGS) entry which is preliminary data.</text>
</comment>
<dbReference type="GO" id="GO:0043531">
    <property type="term" value="F:ADP binding"/>
    <property type="evidence" value="ECO:0007669"/>
    <property type="project" value="InterPro"/>
</dbReference>
<proteinExistence type="predicted"/>
<dbReference type="InterPro" id="IPR003593">
    <property type="entry name" value="AAA+_ATPase"/>
</dbReference>
<gene>
    <name evidence="6" type="ORF">Rhow_000763</name>
</gene>
<keyword evidence="1" id="KW-0805">Transcription regulation</keyword>
<evidence type="ECO:0000259" key="5">
    <source>
        <dbReference type="SMART" id="SM01043"/>
    </source>
</evidence>
<dbReference type="Pfam" id="PF03704">
    <property type="entry name" value="BTAD"/>
    <property type="match status" value="1"/>
</dbReference>
<dbReference type="Gene3D" id="3.40.50.300">
    <property type="entry name" value="P-loop containing nucleotide triphosphate hydrolases"/>
    <property type="match status" value="1"/>
</dbReference>